<keyword evidence="3" id="KW-0862">Zinc</keyword>
<dbReference type="InterPro" id="IPR001841">
    <property type="entry name" value="Znf_RING"/>
</dbReference>
<evidence type="ECO:0000256" key="2">
    <source>
        <dbReference type="ARBA" id="ARBA00022771"/>
    </source>
</evidence>
<dbReference type="PROSITE" id="PS50089">
    <property type="entry name" value="ZF_RING_2"/>
    <property type="match status" value="1"/>
</dbReference>
<reference evidence="7" key="1">
    <citation type="submission" date="2015-10" db="EMBL/GenBank/DDBJ databases">
        <authorList>
            <person name="Regsiter A."/>
            <person name="william w."/>
        </authorList>
    </citation>
    <scope>NUCLEOTIDE SEQUENCE</scope>
    <source>
        <strain evidence="7">Montdore</strain>
    </source>
</reference>
<dbReference type="SUPFAM" id="SSF57850">
    <property type="entry name" value="RING/U-box"/>
    <property type="match status" value="1"/>
</dbReference>
<evidence type="ECO:0000256" key="3">
    <source>
        <dbReference type="ARBA" id="ARBA00022833"/>
    </source>
</evidence>
<feature type="domain" description="SPX" evidence="6">
    <location>
        <begin position="1"/>
        <end position="313"/>
    </location>
</feature>
<dbReference type="GO" id="GO:0008270">
    <property type="term" value="F:zinc ion binding"/>
    <property type="evidence" value="ECO:0007669"/>
    <property type="project" value="UniProtKB-KW"/>
</dbReference>
<dbReference type="PROSITE" id="PS51382">
    <property type="entry name" value="SPX"/>
    <property type="match status" value="1"/>
</dbReference>
<dbReference type="PANTHER" id="PTHR23327:SF51">
    <property type="entry name" value="TRANSCRIPTIONAL REGULATOR OF YEAST FORM ADHERENCE 3"/>
    <property type="match status" value="1"/>
</dbReference>
<evidence type="ECO:0000259" key="5">
    <source>
        <dbReference type="PROSITE" id="PS50089"/>
    </source>
</evidence>
<dbReference type="InterPro" id="IPR004331">
    <property type="entry name" value="SPX_dom"/>
</dbReference>
<dbReference type="AlphaFoldDB" id="A0A292PV87"/>
<gene>
    <name evidence="7" type="ORF">GSTUAT00005484001</name>
</gene>
<dbReference type="InterPro" id="IPR017907">
    <property type="entry name" value="Znf_RING_CS"/>
</dbReference>
<evidence type="ECO:0000256" key="1">
    <source>
        <dbReference type="ARBA" id="ARBA00022723"/>
    </source>
</evidence>
<keyword evidence="8" id="KW-1185">Reference proteome</keyword>
<name>A0A292PV87_9PEZI</name>
<dbReference type="Proteomes" id="UP001412239">
    <property type="component" value="Unassembled WGS sequence"/>
</dbReference>
<dbReference type="PROSITE" id="PS00518">
    <property type="entry name" value="ZF_RING_1"/>
    <property type="match status" value="1"/>
</dbReference>
<evidence type="ECO:0000313" key="8">
    <source>
        <dbReference type="Proteomes" id="UP001412239"/>
    </source>
</evidence>
<accession>A0A292PV87</accession>
<dbReference type="PANTHER" id="PTHR23327">
    <property type="entry name" value="RING FINGER PROTEIN 127"/>
    <property type="match status" value="1"/>
</dbReference>
<evidence type="ECO:0000256" key="4">
    <source>
        <dbReference type="PROSITE-ProRule" id="PRU00175"/>
    </source>
</evidence>
<dbReference type="Gene3D" id="3.30.40.10">
    <property type="entry name" value="Zinc/RING finger domain, C3HC4 (zinc finger)"/>
    <property type="match status" value="1"/>
</dbReference>
<dbReference type="EMBL" id="LN891048">
    <property type="protein sequence ID" value="CUS10403.1"/>
    <property type="molecule type" value="Genomic_DNA"/>
</dbReference>
<dbReference type="SMART" id="SM00184">
    <property type="entry name" value="RING"/>
    <property type="match status" value="1"/>
</dbReference>
<keyword evidence="1" id="KW-0479">Metal-binding</keyword>
<proteinExistence type="predicted"/>
<protein>
    <recommendedName>
        <fullName evidence="9">RING-14 protein</fullName>
    </recommendedName>
</protein>
<dbReference type="InterPro" id="IPR013083">
    <property type="entry name" value="Znf_RING/FYVE/PHD"/>
</dbReference>
<evidence type="ECO:0000259" key="6">
    <source>
        <dbReference type="PROSITE" id="PS51382"/>
    </source>
</evidence>
<dbReference type="Pfam" id="PF03105">
    <property type="entry name" value="SPX"/>
    <property type="match status" value="1"/>
</dbReference>
<keyword evidence="2 4" id="KW-0863">Zinc-finger</keyword>
<sequence>MKFAHSFSRVLGEEDFPADWQAAAIRYRELKRCIKKVQSELVDLGLTVEVLKGLVEEAGSPIFKYMFDGTLNSFQPKLVLTIDTVDWVPLDLDLSENTRRSLEGLVKEKLGKGGLGTGDAAVEGGTEFRKSLSGKAKSDVEMQSIRTIEITLHSDSEFFHLLTSGIASLEALQSRSQSEIRSHVLQLGQSVAAVAAPKSRNNKSDLYHWREIFRIYLESGIFFSNLESESHQERAVEEATERLTLFADEIRRLGIQARFKNPYSPSLFKMFLSVNMDLLRVMRFHDINKTALAKILKSIVFQPPTEFDKRTALGVRQTFPTFVAPAGPLASHLSRAIFHTLCTSLLNVIPQLDDYLCPICSSISIKPVRLSCNHIFCVRCLVKLQRAEKDACPMCRRQCVLRADSRNLDIGLYNFLKQYFPKEVKIKQAENEREVAIEHWRNVHGESCVIS</sequence>
<organism evidence="7 8">
    <name type="scientific">Tuber aestivum</name>
    <name type="common">summer truffle</name>
    <dbReference type="NCBI Taxonomy" id="59557"/>
    <lineage>
        <taxon>Eukaryota</taxon>
        <taxon>Fungi</taxon>
        <taxon>Dikarya</taxon>
        <taxon>Ascomycota</taxon>
        <taxon>Pezizomycotina</taxon>
        <taxon>Pezizomycetes</taxon>
        <taxon>Pezizales</taxon>
        <taxon>Tuberaceae</taxon>
        <taxon>Tuber</taxon>
    </lineage>
</organism>
<feature type="domain" description="RING-type" evidence="5">
    <location>
        <begin position="357"/>
        <end position="396"/>
    </location>
</feature>
<dbReference type="Pfam" id="PF00097">
    <property type="entry name" value="zf-C3HC4"/>
    <property type="match status" value="1"/>
</dbReference>
<evidence type="ECO:0000313" key="7">
    <source>
        <dbReference type="EMBL" id="CUS10403.1"/>
    </source>
</evidence>
<dbReference type="InterPro" id="IPR018957">
    <property type="entry name" value="Znf_C3HC4_RING-type"/>
</dbReference>
<evidence type="ECO:0008006" key="9">
    <source>
        <dbReference type="Google" id="ProtNLM"/>
    </source>
</evidence>